<dbReference type="RefSeq" id="WP_044426256.1">
    <property type="nucleotide sequence ID" value="NZ_BJYZ01000003.1"/>
</dbReference>
<dbReference type="InterPro" id="IPR006016">
    <property type="entry name" value="UspA"/>
</dbReference>
<evidence type="ECO:0000313" key="3">
    <source>
        <dbReference type="EMBL" id="GEO36686.1"/>
    </source>
</evidence>
<dbReference type="PRINTS" id="PR01438">
    <property type="entry name" value="UNVRSLSTRESS"/>
</dbReference>
<evidence type="ECO:0000259" key="2">
    <source>
        <dbReference type="Pfam" id="PF00582"/>
    </source>
</evidence>
<dbReference type="Proteomes" id="UP000321523">
    <property type="component" value="Unassembled WGS sequence"/>
</dbReference>
<comment type="similarity">
    <text evidence="1">Belongs to the universal stress protein A family.</text>
</comment>
<dbReference type="SUPFAM" id="SSF52402">
    <property type="entry name" value="Adenine nucleotide alpha hydrolases-like"/>
    <property type="match status" value="2"/>
</dbReference>
<evidence type="ECO:0000256" key="1">
    <source>
        <dbReference type="ARBA" id="ARBA00008791"/>
    </source>
</evidence>
<proteinExistence type="inferred from homology"/>
<protein>
    <submittedName>
        <fullName evidence="3">Universal stress protein UspA</fullName>
    </submittedName>
</protein>
<dbReference type="InterPro" id="IPR006015">
    <property type="entry name" value="Universal_stress_UspA"/>
</dbReference>
<evidence type="ECO:0000313" key="4">
    <source>
        <dbReference type="Proteomes" id="UP000321523"/>
    </source>
</evidence>
<dbReference type="Gene3D" id="3.40.50.12370">
    <property type="match status" value="1"/>
</dbReference>
<feature type="domain" description="UspA" evidence="2">
    <location>
        <begin position="227"/>
        <end position="278"/>
    </location>
</feature>
<dbReference type="Pfam" id="PF00582">
    <property type="entry name" value="Usp"/>
    <property type="match status" value="1"/>
</dbReference>
<dbReference type="AlphaFoldDB" id="A0A512DJN2"/>
<organism evidence="3 4">
    <name type="scientific">Skermanella aerolata</name>
    <dbReference type="NCBI Taxonomy" id="393310"/>
    <lineage>
        <taxon>Bacteria</taxon>
        <taxon>Pseudomonadati</taxon>
        <taxon>Pseudomonadota</taxon>
        <taxon>Alphaproteobacteria</taxon>
        <taxon>Rhodospirillales</taxon>
        <taxon>Azospirillaceae</taxon>
        <taxon>Skermanella</taxon>
    </lineage>
</organism>
<reference evidence="3 4" key="1">
    <citation type="submission" date="2019-07" db="EMBL/GenBank/DDBJ databases">
        <title>Whole genome shotgun sequence of Skermanella aerolata NBRC 106429.</title>
        <authorList>
            <person name="Hosoyama A."/>
            <person name="Uohara A."/>
            <person name="Ohji S."/>
            <person name="Ichikawa N."/>
        </authorList>
    </citation>
    <scope>NUCLEOTIDE SEQUENCE [LARGE SCALE GENOMIC DNA]</scope>
    <source>
        <strain evidence="3 4">NBRC 106429</strain>
    </source>
</reference>
<sequence length="279" mass="30315">MKSILIPVEESELLESVLETALLVARRFGSHMEGLHVRPDFAGIIAATGMGAPYVVEDFRKEDWDSIQRSRTEFERFLNRHDVPLDGGAGTGQPWATFRIEAPPGDDFIGQHARLFDLTVLGQPSRGATPPRMSTLEAALFDGGRPVLVAPPTAPQRIGDSIMIAWNASTETARTVAFARPFLERAERVFILSVEGGMVAGPSAEEAARYLTRSGVPAQAMHVPQNRGVGETILEHAKALEVDLLIKGAYTQSRLRQMIFGGATSHILAMSNVPVLLAH</sequence>
<comment type="caution">
    <text evidence="3">The sequence shown here is derived from an EMBL/GenBank/DDBJ whole genome shotgun (WGS) entry which is preliminary data.</text>
</comment>
<name>A0A512DJN2_9PROT</name>
<dbReference type="CDD" id="cd00293">
    <property type="entry name" value="USP-like"/>
    <property type="match status" value="1"/>
</dbReference>
<gene>
    <name evidence="3" type="ORF">SAE02_08340</name>
</gene>
<dbReference type="OrthoDB" id="9804721at2"/>
<keyword evidence="4" id="KW-1185">Reference proteome</keyword>
<dbReference type="PANTHER" id="PTHR46268">
    <property type="entry name" value="STRESS RESPONSE PROTEIN NHAX"/>
    <property type="match status" value="1"/>
</dbReference>
<accession>A0A512DJN2</accession>
<dbReference type="PANTHER" id="PTHR46268:SF15">
    <property type="entry name" value="UNIVERSAL STRESS PROTEIN HP_0031"/>
    <property type="match status" value="1"/>
</dbReference>
<dbReference type="EMBL" id="BJYZ01000003">
    <property type="protein sequence ID" value="GEO36686.1"/>
    <property type="molecule type" value="Genomic_DNA"/>
</dbReference>